<feature type="transmembrane region" description="Helical" evidence="5">
    <location>
        <begin position="64"/>
        <end position="82"/>
    </location>
</feature>
<dbReference type="RefSeq" id="WP_144907077.1">
    <property type="nucleotide sequence ID" value="NZ_JACHOA010000003.1"/>
</dbReference>
<evidence type="ECO:0000256" key="5">
    <source>
        <dbReference type="SAM" id="Phobius"/>
    </source>
</evidence>
<protein>
    <submittedName>
        <fullName evidence="6">Membrane protein required for colicin V production</fullName>
    </submittedName>
</protein>
<dbReference type="EMBL" id="JACHOA010000003">
    <property type="protein sequence ID" value="MBB4613859.1"/>
    <property type="molecule type" value="Genomic_DNA"/>
</dbReference>
<organism evidence="6 7">
    <name type="scientific">Novosphingobium taihuense</name>
    <dbReference type="NCBI Taxonomy" id="260085"/>
    <lineage>
        <taxon>Bacteria</taxon>
        <taxon>Pseudomonadati</taxon>
        <taxon>Pseudomonadota</taxon>
        <taxon>Alphaproteobacteria</taxon>
        <taxon>Sphingomonadales</taxon>
        <taxon>Sphingomonadaceae</taxon>
        <taxon>Novosphingobium</taxon>
    </lineage>
</organism>
<evidence type="ECO:0000256" key="4">
    <source>
        <dbReference type="ARBA" id="ARBA00023136"/>
    </source>
</evidence>
<dbReference type="InterPro" id="IPR052719">
    <property type="entry name" value="CvpA-like"/>
</dbReference>
<feature type="transmembrane region" description="Helical" evidence="5">
    <location>
        <begin position="6"/>
        <end position="21"/>
    </location>
</feature>
<comment type="caution">
    <text evidence="6">The sequence shown here is derived from an EMBL/GenBank/DDBJ whole genome shotgun (WGS) entry which is preliminary data.</text>
</comment>
<keyword evidence="4 5" id="KW-0472">Membrane</keyword>
<dbReference type="Proteomes" id="UP000538566">
    <property type="component" value="Unassembled WGS sequence"/>
</dbReference>
<keyword evidence="2 5" id="KW-0812">Transmembrane</keyword>
<dbReference type="OrthoDB" id="9806894at2"/>
<dbReference type="PANTHER" id="PTHR36926:SF1">
    <property type="entry name" value="COLICIN V PRODUCTION PROTEIN"/>
    <property type="match status" value="1"/>
</dbReference>
<feature type="transmembrane region" description="Helical" evidence="5">
    <location>
        <begin position="103"/>
        <end position="125"/>
    </location>
</feature>
<evidence type="ECO:0000313" key="7">
    <source>
        <dbReference type="Proteomes" id="UP000538566"/>
    </source>
</evidence>
<proteinExistence type="predicted"/>
<accession>A0A7W7ACP8</accession>
<evidence type="ECO:0000256" key="2">
    <source>
        <dbReference type="ARBA" id="ARBA00022692"/>
    </source>
</evidence>
<keyword evidence="7" id="KW-1185">Reference proteome</keyword>
<feature type="transmembrane region" description="Helical" evidence="5">
    <location>
        <begin position="28"/>
        <end position="44"/>
    </location>
</feature>
<dbReference type="PANTHER" id="PTHR36926">
    <property type="entry name" value="COLICIN V PRODUCTION PROTEIN"/>
    <property type="match status" value="1"/>
</dbReference>
<dbReference type="InterPro" id="IPR003825">
    <property type="entry name" value="Colicin-V_CvpA"/>
</dbReference>
<evidence type="ECO:0000256" key="3">
    <source>
        <dbReference type="ARBA" id="ARBA00022989"/>
    </source>
</evidence>
<name>A0A7W7ACP8_9SPHN</name>
<sequence>MTGLDYVVLILVGIGAFGGFMRGFVEEVLSLAAWCLALLAVHYFHEPLTLWLADHLPTETGAGVLAFFLLILVPYIGTRMIARCMGSASRDSVIGPIDRLLGFGFGAVKGFIIVVLGYSIVVFGYDLVWGEDGRPEWIVESRTYPFLNAASEELLTLISERRDAAAEQAREVARRKARQQVLGD</sequence>
<dbReference type="GO" id="GO:0016020">
    <property type="term" value="C:membrane"/>
    <property type="evidence" value="ECO:0007669"/>
    <property type="project" value="UniProtKB-SubCell"/>
</dbReference>
<comment type="subcellular location">
    <subcellularLocation>
        <location evidence="1">Membrane</location>
        <topology evidence="1">Multi-pass membrane protein</topology>
    </subcellularLocation>
</comment>
<gene>
    <name evidence="6" type="ORF">GGR37_002134</name>
</gene>
<evidence type="ECO:0000256" key="1">
    <source>
        <dbReference type="ARBA" id="ARBA00004141"/>
    </source>
</evidence>
<dbReference type="AlphaFoldDB" id="A0A7W7ACP8"/>
<keyword evidence="3 5" id="KW-1133">Transmembrane helix</keyword>
<reference evidence="6 7" key="1">
    <citation type="submission" date="2020-08" db="EMBL/GenBank/DDBJ databases">
        <title>Genomic Encyclopedia of Type Strains, Phase IV (KMG-IV): sequencing the most valuable type-strain genomes for metagenomic binning, comparative biology and taxonomic classification.</title>
        <authorList>
            <person name="Goeker M."/>
        </authorList>
    </citation>
    <scope>NUCLEOTIDE SEQUENCE [LARGE SCALE GENOMIC DNA]</scope>
    <source>
        <strain evidence="6 7">DSM 17507</strain>
    </source>
</reference>
<dbReference type="GO" id="GO:0009403">
    <property type="term" value="P:toxin biosynthetic process"/>
    <property type="evidence" value="ECO:0007669"/>
    <property type="project" value="InterPro"/>
</dbReference>
<evidence type="ECO:0000313" key="6">
    <source>
        <dbReference type="EMBL" id="MBB4613859.1"/>
    </source>
</evidence>
<dbReference type="Pfam" id="PF02674">
    <property type="entry name" value="Colicin_V"/>
    <property type="match status" value="1"/>
</dbReference>